<dbReference type="EMBL" id="ML996691">
    <property type="protein sequence ID" value="KAF2402222.1"/>
    <property type="molecule type" value="Genomic_DNA"/>
</dbReference>
<feature type="compositionally biased region" description="Basic residues" evidence="3">
    <location>
        <begin position="522"/>
        <end position="535"/>
    </location>
</feature>
<feature type="region of interest" description="Disordered" evidence="3">
    <location>
        <begin position="157"/>
        <end position="184"/>
    </location>
</feature>
<protein>
    <recommendedName>
        <fullName evidence="4">RED-like N-terminal domain-containing protein</fullName>
    </recommendedName>
</protein>
<dbReference type="InterPro" id="IPR039896">
    <property type="entry name" value="Red-like"/>
</dbReference>
<feature type="region of interest" description="Disordered" evidence="3">
    <location>
        <begin position="198"/>
        <end position="218"/>
    </location>
</feature>
<evidence type="ECO:0000313" key="6">
    <source>
        <dbReference type="Proteomes" id="UP000799640"/>
    </source>
</evidence>
<feature type="region of interest" description="Disordered" evidence="3">
    <location>
        <begin position="440"/>
        <end position="460"/>
    </location>
</feature>
<reference evidence="5" key="1">
    <citation type="journal article" date="2020" name="Stud. Mycol.">
        <title>101 Dothideomycetes genomes: a test case for predicting lifestyles and emergence of pathogens.</title>
        <authorList>
            <person name="Haridas S."/>
            <person name="Albert R."/>
            <person name="Binder M."/>
            <person name="Bloem J."/>
            <person name="Labutti K."/>
            <person name="Salamov A."/>
            <person name="Andreopoulos B."/>
            <person name="Baker S."/>
            <person name="Barry K."/>
            <person name="Bills G."/>
            <person name="Bluhm B."/>
            <person name="Cannon C."/>
            <person name="Castanera R."/>
            <person name="Culley D."/>
            <person name="Daum C."/>
            <person name="Ezra D."/>
            <person name="Gonzalez J."/>
            <person name="Henrissat B."/>
            <person name="Kuo A."/>
            <person name="Liang C."/>
            <person name="Lipzen A."/>
            <person name="Lutzoni F."/>
            <person name="Magnuson J."/>
            <person name="Mondo S."/>
            <person name="Nolan M."/>
            <person name="Ohm R."/>
            <person name="Pangilinan J."/>
            <person name="Park H.-J."/>
            <person name="Ramirez L."/>
            <person name="Alfaro M."/>
            <person name="Sun H."/>
            <person name="Tritt A."/>
            <person name="Yoshinaga Y."/>
            <person name="Zwiers L.-H."/>
            <person name="Turgeon B."/>
            <person name="Goodwin S."/>
            <person name="Spatafora J."/>
            <person name="Crous P."/>
            <person name="Grigoriev I."/>
        </authorList>
    </citation>
    <scope>NUCLEOTIDE SEQUENCE</scope>
    <source>
        <strain evidence="5">CBS 262.69</strain>
    </source>
</reference>
<dbReference type="AlphaFoldDB" id="A0A6G1I1U1"/>
<dbReference type="GO" id="GO:0005634">
    <property type="term" value="C:nucleus"/>
    <property type="evidence" value="ECO:0007669"/>
    <property type="project" value="UniProtKB-SubCell"/>
</dbReference>
<feature type="compositionally biased region" description="Acidic residues" evidence="3">
    <location>
        <begin position="339"/>
        <end position="352"/>
    </location>
</feature>
<sequence>MNNEQFRRLLGANTPKPAGTPSTTSATPKPTALGSRLKSSIPMTPRSVRGGPGVDFARQLAERDGTAADKPANRFRSAAPKGSRLASGYTDRTRERVDLEGDEKAGRIKALEEGFKKGEMTEEEFVASREAIAGGDVGSTYLVKGLDWKLLERAKRGEDVWREEEEKEEKEEEPAKEEELDDEFEQLEKAEVVAVAREEKAKKGDMAPPPLGDVAGVKRTRNQILADLKAQRQRDREAKVAALQLNDKFRKITDKKESVTMERDARGREVMVITDAEGNVKRKVRKNRPEPELPQVDPEAKPLDADVVMPEPVKPPPPDSDEDDIFGGVGTEYDPLAGLEEDDSASSDEGETDDKAPQLALNEDHPLPAKNTSQSPSLARDATGSPSPASEQDDIKPDIEAKPVPLPRNYFNDDPSTLSVLANAVNPLKDADLLAALSQSRKIDASKFTDNSASTSEESRLKRKAAILSGQDRDLEDMDLGFGSSRFDDAEEMATEGGKFKLAKWKGLGAEDEDEEEGREKGAKKRKRGPKKRKGDKNSVADVLKVIEGRK</sequence>
<feature type="region of interest" description="Disordered" evidence="3">
    <location>
        <begin position="506"/>
        <end position="551"/>
    </location>
</feature>
<feature type="region of interest" description="Disordered" evidence="3">
    <location>
        <begin position="1"/>
        <end position="96"/>
    </location>
</feature>
<proteinExistence type="predicted"/>
<dbReference type="InterPro" id="IPR012916">
    <property type="entry name" value="RED_N"/>
</dbReference>
<evidence type="ECO:0000256" key="1">
    <source>
        <dbReference type="ARBA" id="ARBA00004123"/>
    </source>
</evidence>
<evidence type="ECO:0000256" key="2">
    <source>
        <dbReference type="ARBA" id="ARBA00023242"/>
    </source>
</evidence>
<accession>A0A6G1I1U1</accession>
<evidence type="ECO:0000256" key="3">
    <source>
        <dbReference type="SAM" id="MobiDB-lite"/>
    </source>
</evidence>
<feature type="compositionally biased region" description="Acidic residues" evidence="3">
    <location>
        <begin position="161"/>
        <end position="184"/>
    </location>
</feature>
<keyword evidence="6" id="KW-1185">Reference proteome</keyword>
<gene>
    <name evidence="5" type="ORF">EJ06DRAFT_528341</name>
</gene>
<evidence type="ECO:0000313" key="5">
    <source>
        <dbReference type="EMBL" id="KAF2402222.1"/>
    </source>
</evidence>
<comment type="subcellular location">
    <subcellularLocation>
        <location evidence="1">Nucleus</location>
    </subcellularLocation>
</comment>
<feature type="domain" description="RED-like N-terminal" evidence="4">
    <location>
        <begin position="83"/>
        <end position="186"/>
    </location>
</feature>
<feature type="region of interest" description="Disordered" evidence="3">
    <location>
        <begin position="275"/>
        <end position="416"/>
    </location>
</feature>
<dbReference type="Pfam" id="PF07808">
    <property type="entry name" value="RED_N"/>
    <property type="match status" value="1"/>
</dbReference>
<organism evidence="5 6">
    <name type="scientific">Trichodelitschia bisporula</name>
    <dbReference type="NCBI Taxonomy" id="703511"/>
    <lineage>
        <taxon>Eukaryota</taxon>
        <taxon>Fungi</taxon>
        <taxon>Dikarya</taxon>
        <taxon>Ascomycota</taxon>
        <taxon>Pezizomycotina</taxon>
        <taxon>Dothideomycetes</taxon>
        <taxon>Dothideomycetes incertae sedis</taxon>
        <taxon>Phaeotrichales</taxon>
        <taxon>Phaeotrichaceae</taxon>
        <taxon>Trichodelitschia</taxon>
    </lineage>
</organism>
<evidence type="ECO:0000259" key="4">
    <source>
        <dbReference type="Pfam" id="PF07808"/>
    </source>
</evidence>
<keyword evidence="2" id="KW-0539">Nucleus</keyword>
<name>A0A6G1I1U1_9PEZI</name>
<feature type="compositionally biased region" description="Low complexity" evidence="3">
    <location>
        <begin position="14"/>
        <end position="32"/>
    </location>
</feature>
<dbReference type="Proteomes" id="UP000799640">
    <property type="component" value="Unassembled WGS sequence"/>
</dbReference>
<dbReference type="PANTHER" id="PTHR12765">
    <property type="entry name" value="RED PROTEIN IK FACTOR CYTOKINE IK"/>
    <property type="match status" value="1"/>
</dbReference>
<dbReference type="OrthoDB" id="3366823at2759"/>